<dbReference type="GO" id="GO:0005634">
    <property type="term" value="C:nucleus"/>
    <property type="evidence" value="ECO:0007669"/>
    <property type="project" value="UniProtKB-SubCell"/>
</dbReference>
<dbReference type="GeneTree" id="ENSGT00390000017856"/>
<reference evidence="9" key="1">
    <citation type="submission" date="2025-08" db="UniProtKB">
        <authorList>
            <consortium name="Ensembl"/>
        </authorList>
    </citation>
    <scope>IDENTIFICATION</scope>
</reference>
<dbReference type="InterPro" id="IPR037781">
    <property type="entry name" value="SKAP_fam"/>
</dbReference>
<dbReference type="Proteomes" id="UP000694417">
    <property type="component" value="Unplaced"/>
</dbReference>
<name>A0A8D2KEM1_UROPR</name>
<keyword evidence="6" id="KW-0597">Phosphoprotein</keyword>
<keyword evidence="7" id="KW-0472">Membrane</keyword>
<dbReference type="PANTHER" id="PTHR15129:SF1">
    <property type="entry name" value="SRC KINASE-ASSOCIATED PHOSPHOPROTEIN 1"/>
    <property type="match status" value="1"/>
</dbReference>
<dbReference type="AlphaFoldDB" id="A0A8D2KEM1"/>
<evidence type="ECO:0000256" key="8">
    <source>
        <dbReference type="ARBA" id="ARBA00023242"/>
    </source>
</evidence>
<protein>
    <submittedName>
        <fullName evidence="9">Src kinase associated phosphoprotein 1</fullName>
    </submittedName>
</protein>
<dbReference type="GO" id="GO:0005737">
    <property type="term" value="C:cytoplasm"/>
    <property type="evidence" value="ECO:0007669"/>
    <property type="project" value="UniProtKB-SubCell"/>
</dbReference>
<evidence type="ECO:0000256" key="2">
    <source>
        <dbReference type="ARBA" id="ARBA00004236"/>
    </source>
</evidence>
<gene>
    <name evidence="9" type="primary">SKAP1</name>
</gene>
<keyword evidence="8" id="KW-0539">Nucleus</keyword>
<comment type="subcellular location">
    <subcellularLocation>
        <location evidence="2">Cell membrane</location>
    </subcellularLocation>
    <subcellularLocation>
        <location evidence="3">Cytoplasm</location>
    </subcellularLocation>
    <subcellularLocation>
        <location evidence="1">Nucleus</location>
    </subcellularLocation>
</comment>
<dbReference type="Gene3D" id="6.10.250.220">
    <property type="match status" value="1"/>
</dbReference>
<evidence type="ECO:0000256" key="6">
    <source>
        <dbReference type="ARBA" id="ARBA00022553"/>
    </source>
</evidence>
<evidence type="ECO:0000256" key="5">
    <source>
        <dbReference type="ARBA" id="ARBA00022490"/>
    </source>
</evidence>
<accession>A0A8D2KEM1</accession>
<organism evidence="9 10">
    <name type="scientific">Urocitellus parryii</name>
    <name type="common">Arctic ground squirrel</name>
    <name type="synonym">Spermophilus parryii</name>
    <dbReference type="NCBI Taxonomy" id="9999"/>
    <lineage>
        <taxon>Eukaryota</taxon>
        <taxon>Metazoa</taxon>
        <taxon>Chordata</taxon>
        <taxon>Craniata</taxon>
        <taxon>Vertebrata</taxon>
        <taxon>Euteleostomi</taxon>
        <taxon>Mammalia</taxon>
        <taxon>Eutheria</taxon>
        <taxon>Euarchontoglires</taxon>
        <taxon>Glires</taxon>
        <taxon>Rodentia</taxon>
        <taxon>Sciuromorpha</taxon>
        <taxon>Sciuridae</taxon>
        <taxon>Xerinae</taxon>
        <taxon>Marmotini</taxon>
        <taxon>Urocitellus</taxon>
    </lineage>
</organism>
<evidence type="ECO:0000256" key="4">
    <source>
        <dbReference type="ARBA" id="ARBA00022475"/>
    </source>
</evidence>
<evidence type="ECO:0000313" key="9">
    <source>
        <dbReference type="Ensembl" id="ENSUPAP00010007888.1"/>
    </source>
</evidence>
<keyword evidence="4" id="KW-1003">Cell membrane</keyword>
<reference evidence="9" key="2">
    <citation type="submission" date="2025-09" db="UniProtKB">
        <authorList>
            <consortium name="Ensembl"/>
        </authorList>
    </citation>
    <scope>IDENTIFICATION</scope>
</reference>
<sequence length="78" mass="9175">MQAAALPEEIRWLLEDAEDFLAEGLRNENLSAGARECRDHILRGFQQIKASYILPFESIPRKDNVFNIRQNKNEWQFL</sequence>
<evidence type="ECO:0000256" key="7">
    <source>
        <dbReference type="ARBA" id="ARBA00023136"/>
    </source>
</evidence>
<keyword evidence="10" id="KW-1185">Reference proteome</keyword>
<dbReference type="GO" id="GO:0005886">
    <property type="term" value="C:plasma membrane"/>
    <property type="evidence" value="ECO:0007669"/>
    <property type="project" value="UniProtKB-SubCell"/>
</dbReference>
<dbReference type="Ensembl" id="ENSUPAT00010009029.1">
    <property type="protein sequence ID" value="ENSUPAP00010007888.1"/>
    <property type="gene ID" value="ENSUPAG00010006345.1"/>
</dbReference>
<proteinExistence type="predicted"/>
<evidence type="ECO:0000256" key="1">
    <source>
        <dbReference type="ARBA" id="ARBA00004123"/>
    </source>
</evidence>
<keyword evidence="5" id="KW-0963">Cytoplasm</keyword>
<evidence type="ECO:0000313" key="10">
    <source>
        <dbReference type="Proteomes" id="UP000694417"/>
    </source>
</evidence>
<evidence type="ECO:0000256" key="3">
    <source>
        <dbReference type="ARBA" id="ARBA00004496"/>
    </source>
</evidence>
<dbReference type="PANTHER" id="PTHR15129">
    <property type="entry name" value="SRC-ASSOCIATED ADAPTOR PROTEIN"/>
    <property type="match status" value="1"/>
</dbReference>